<dbReference type="OrthoDB" id="359015at2"/>
<dbReference type="InterPro" id="IPR027417">
    <property type="entry name" value="P-loop_NTPase"/>
</dbReference>
<evidence type="ECO:0000313" key="6">
    <source>
        <dbReference type="Proteomes" id="UP000006852"/>
    </source>
</evidence>
<evidence type="ECO:0000313" key="5">
    <source>
        <dbReference type="EMBL" id="AEB13046.1"/>
    </source>
</evidence>
<sequence>MNFIDFENVSFSYPPVEGDLDENGKQIVPSPVFEHFSGGFPGAFTSIIGPNGCGKSTLMLLASGRLIPSQGKVKLLGQNIASLEEEKRNLLASVIYQNMEFESSEKVENLLSFVYKNGELKANAKGIKTEDLFSEVVDKFELSSVMNHGLTEISKGENQRVLLAFSLLYGSAGIFMDEPLFAMEDRQKNSALKYLREYSEATKTPMFISMHELDLSRKYAEKVLLIYPNKDMSYGTPEEVMTNDDLEKAYGIPAAMLKHNEDMTREFLSHQSEAMSPKSK</sequence>
<keyword evidence="1" id="KW-0813">Transport</keyword>
<dbReference type="GeneID" id="302997325"/>
<keyword evidence="6" id="KW-1185">Reference proteome</keyword>
<dbReference type="Gene3D" id="3.40.50.300">
    <property type="entry name" value="P-loop containing nucleotide triphosphate hydrolases"/>
    <property type="match status" value="1"/>
</dbReference>
<accession>F2NU82</accession>
<evidence type="ECO:0000256" key="2">
    <source>
        <dbReference type="ARBA" id="ARBA00022741"/>
    </source>
</evidence>
<organism evidence="5 6">
    <name type="scientific">Treponema succinifaciens (strain ATCC 33096 / DSM 2489 / 6091)</name>
    <dbReference type="NCBI Taxonomy" id="869209"/>
    <lineage>
        <taxon>Bacteria</taxon>
        <taxon>Pseudomonadati</taxon>
        <taxon>Spirochaetota</taxon>
        <taxon>Spirochaetia</taxon>
        <taxon>Spirochaetales</taxon>
        <taxon>Treponemataceae</taxon>
        <taxon>Treponema</taxon>
    </lineage>
</organism>
<dbReference type="eggNOG" id="COG4559">
    <property type="taxonomic scope" value="Bacteria"/>
</dbReference>
<feature type="domain" description="ABC transporter" evidence="4">
    <location>
        <begin position="4"/>
        <end position="253"/>
    </location>
</feature>
<dbReference type="STRING" id="869209.Tresu_0076"/>
<dbReference type="Proteomes" id="UP000006852">
    <property type="component" value="Chromosome"/>
</dbReference>
<protein>
    <submittedName>
        <fullName evidence="5">ABC transporter related protein</fullName>
    </submittedName>
</protein>
<dbReference type="PROSITE" id="PS50893">
    <property type="entry name" value="ABC_TRANSPORTER_2"/>
    <property type="match status" value="1"/>
</dbReference>
<proteinExistence type="predicted"/>
<reference evidence="5 6" key="1">
    <citation type="journal article" date="2011" name="Stand. Genomic Sci.">
        <title>Complete genome sequence of Treponema succinifaciens type strain (6091).</title>
        <authorList>
            <person name="Han C."/>
            <person name="Gronow S."/>
            <person name="Teshima H."/>
            <person name="Lapidus A."/>
            <person name="Nolan M."/>
            <person name="Lucas S."/>
            <person name="Hammon N."/>
            <person name="Deshpande S."/>
            <person name="Cheng J.F."/>
            <person name="Zeytun A."/>
            <person name="Tapia R."/>
            <person name="Goodwin L."/>
            <person name="Pitluck S."/>
            <person name="Liolios K."/>
            <person name="Pagani I."/>
            <person name="Ivanova N."/>
            <person name="Mavromatis K."/>
            <person name="Mikhailova N."/>
            <person name="Huntemann M."/>
            <person name="Pati A."/>
            <person name="Chen A."/>
            <person name="Palaniappan K."/>
            <person name="Land M."/>
            <person name="Hauser L."/>
            <person name="Brambilla E.M."/>
            <person name="Rohde M."/>
            <person name="Goker M."/>
            <person name="Woyke T."/>
            <person name="Bristow J."/>
            <person name="Eisen J.A."/>
            <person name="Markowitz V."/>
            <person name="Hugenholtz P."/>
            <person name="Kyrpides N.C."/>
            <person name="Klenk H.P."/>
            <person name="Detter J.C."/>
        </authorList>
    </citation>
    <scope>NUCLEOTIDE SEQUENCE [LARGE SCALE GENOMIC DNA]</scope>
    <source>
        <strain evidence="6">ATCC 33096 / DSM 2489 / 6091</strain>
    </source>
</reference>
<name>F2NU82_TRES6</name>
<evidence type="ECO:0000256" key="3">
    <source>
        <dbReference type="ARBA" id="ARBA00022840"/>
    </source>
</evidence>
<dbReference type="GO" id="GO:0005524">
    <property type="term" value="F:ATP binding"/>
    <property type="evidence" value="ECO:0007669"/>
    <property type="project" value="UniProtKB-KW"/>
</dbReference>
<evidence type="ECO:0000256" key="1">
    <source>
        <dbReference type="ARBA" id="ARBA00022448"/>
    </source>
</evidence>
<dbReference type="SUPFAM" id="SSF52540">
    <property type="entry name" value="P-loop containing nucleoside triphosphate hydrolases"/>
    <property type="match status" value="1"/>
</dbReference>
<dbReference type="HOGENOM" id="CLU_000604_1_11_12"/>
<dbReference type="Pfam" id="PF00005">
    <property type="entry name" value="ABC_tran"/>
    <property type="match status" value="1"/>
</dbReference>
<keyword evidence="2" id="KW-0547">Nucleotide-binding</keyword>
<dbReference type="AlphaFoldDB" id="F2NU82"/>
<dbReference type="KEGG" id="tsu:Tresu_0076"/>
<reference evidence="6" key="2">
    <citation type="submission" date="2011-04" db="EMBL/GenBank/DDBJ databases">
        <title>The complete genome of chromosome of Treponema succinifaciens DSM 2489.</title>
        <authorList>
            <person name="Lucas S."/>
            <person name="Copeland A."/>
            <person name="Lapidus A."/>
            <person name="Bruce D."/>
            <person name="Goodwin L."/>
            <person name="Pitluck S."/>
            <person name="Peters L."/>
            <person name="Kyrpides N."/>
            <person name="Mavromatis K."/>
            <person name="Ivanova N."/>
            <person name="Ovchinnikova G."/>
            <person name="Teshima H."/>
            <person name="Detter J.C."/>
            <person name="Tapia R."/>
            <person name="Han C."/>
            <person name="Land M."/>
            <person name="Hauser L."/>
            <person name="Markowitz V."/>
            <person name="Cheng J.-F."/>
            <person name="Hugenholtz P."/>
            <person name="Woyke T."/>
            <person name="Wu D."/>
            <person name="Gronow S."/>
            <person name="Wellnitz S."/>
            <person name="Brambilla E."/>
            <person name="Klenk H.-P."/>
            <person name="Eisen J.A."/>
        </authorList>
    </citation>
    <scope>NUCLEOTIDE SEQUENCE [LARGE SCALE GENOMIC DNA]</scope>
    <source>
        <strain evidence="6">ATCC 33096 / DSM 2489 / 6091</strain>
    </source>
</reference>
<dbReference type="InterPro" id="IPR003439">
    <property type="entry name" value="ABC_transporter-like_ATP-bd"/>
</dbReference>
<dbReference type="RefSeq" id="WP_013700357.1">
    <property type="nucleotide sequence ID" value="NC_015385.1"/>
</dbReference>
<dbReference type="PANTHER" id="PTHR42734">
    <property type="entry name" value="METAL TRANSPORT SYSTEM ATP-BINDING PROTEIN TM_0124-RELATED"/>
    <property type="match status" value="1"/>
</dbReference>
<dbReference type="EMBL" id="CP002631">
    <property type="protein sequence ID" value="AEB13046.1"/>
    <property type="molecule type" value="Genomic_DNA"/>
</dbReference>
<keyword evidence="3" id="KW-0067">ATP-binding</keyword>
<evidence type="ECO:0000259" key="4">
    <source>
        <dbReference type="PROSITE" id="PS50893"/>
    </source>
</evidence>
<dbReference type="InterPro" id="IPR050153">
    <property type="entry name" value="Metal_Ion_Import_ABC"/>
</dbReference>
<dbReference type="InterPro" id="IPR003593">
    <property type="entry name" value="AAA+_ATPase"/>
</dbReference>
<dbReference type="SMART" id="SM00382">
    <property type="entry name" value="AAA"/>
    <property type="match status" value="1"/>
</dbReference>
<gene>
    <name evidence="5" type="ordered locus">Tresu_0076</name>
</gene>
<dbReference type="GO" id="GO:0016887">
    <property type="term" value="F:ATP hydrolysis activity"/>
    <property type="evidence" value="ECO:0007669"/>
    <property type="project" value="InterPro"/>
</dbReference>